<feature type="signal peptide" evidence="1">
    <location>
        <begin position="1"/>
        <end position="19"/>
    </location>
</feature>
<dbReference type="AlphaFoldDB" id="A0A7J8REX1"/>
<protein>
    <submittedName>
        <fullName evidence="2">Uncharacterized protein</fullName>
    </submittedName>
</protein>
<name>A0A7J8REX1_GOSDV</name>
<proteinExistence type="predicted"/>
<evidence type="ECO:0000313" key="2">
    <source>
        <dbReference type="EMBL" id="MBA0612344.1"/>
    </source>
</evidence>
<reference evidence="2 3" key="1">
    <citation type="journal article" date="2019" name="Genome Biol. Evol.">
        <title>Insights into the evolution of the New World diploid cottons (Gossypium, subgenus Houzingenia) based on genome sequencing.</title>
        <authorList>
            <person name="Grover C.E."/>
            <person name="Arick M.A. 2nd"/>
            <person name="Thrash A."/>
            <person name="Conover J.L."/>
            <person name="Sanders W.S."/>
            <person name="Peterson D.G."/>
            <person name="Frelichowski J.E."/>
            <person name="Scheffler J.A."/>
            <person name="Scheffler B.E."/>
            <person name="Wendel J.F."/>
        </authorList>
    </citation>
    <scope>NUCLEOTIDE SEQUENCE [LARGE SCALE GENOMIC DNA]</scope>
    <source>
        <strain evidence="2">27</strain>
        <tissue evidence="2">Leaf</tissue>
    </source>
</reference>
<gene>
    <name evidence="2" type="ORF">Godav_012951</name>
</gene>
<keyword evidence="1" id="KW-0732">Signal</keyword>
<keyword evidence="3" id="KW-1185">Reference proteome</keyword>
<evidence type="ECO:0000256" key="1">
    <source>
        <dbReference type="SAM" id="SignalP"/>
    </source>
</evidence>
<sequence length="37" mass="4137">MALISSALLIVSRYWFCQSTLPSKDIITSTCVFVKIT</sequence>
<comment type="caution">
    <text evidence="2">The sequence shown here is derived from an EMBL/GenBank/DDBJ whole genome shotgun (WGS) entry which is preliminary data.</text>
</comment>
<accession>A0A7J8REX1</accession>
<organism evidence="2 3">
    <name type="scientific">Gossypium davidsonii</name>
    <name type="common">Davidson's cotton</name>
    <name type="synonym">Gossypium klotzschianum subsp. davidsonii</name>
    <dbReference type="NCBI Taxonomy" id="34287"/>
    <lineage>
        <taxon>Eukaryota</taxon>
        <taxon>Viridiplantae</taxon>
        <taxon>Streptophyta</taxon>
        <taxon>Embryophyta</taxon>
        <taxon>Tracheophyta</taxon>
        <taxon>Spermatophyta</taxon>
        <taxon>Magnoliopsida</taxon>
        <taxon>eudicotyledons</taxon>
        <taxon>Gunneridae</taxon>
        <taxon>Pentapetalae</taxon>
        <taxon>rosids</taxon>
        <taxon>malvids</taxon>
        <taxon>Malvales</taxon>
        <taxon>Malvaceae</taxon>
        <taxon>Malvoideae</taxon>
        <taxon>Gossypium</taxon>
    </lineage>
</organism>
<dbReference type="EMBL" id="JABFAC010000005">
    <property type="protein sequence ID" value="MBA0612344.1"/>
    <property type="molecule type" value="Genomic_DNA"/>
</dbReference>
<evidence type="ECO:0000313" key="3">
    <source>
        <dbReference type="Proteomes" id="UP000593561"/>
    </source>
</evidence>
<feature type="chain" id="PRO_5029785150" evidence="1">
    <location>
        <begin position="20"/>
        <end position="37"/>
    </location>
</feature>
<dbReference type="Proteomes" id="UP000593561">
    <property type="component" value="Unassembled WGS sequence"/>
</dbReference>